<feature type="transmembrane region" description="Helical" evidence="1">
    <location>
        <begin position="50"/>
        <end position="69"/>
    </location>
</feature>
<accession>A0AAD3XW91</accession>
<evidence type="ECO:0000313" key="3">
    <source>
        <dbReference type="Proteomes" id="UP001279734"/>
    </source>
</evidence>
<organism evidence="2 3">
    <name type="scientific">Nepenthes gracilis</name>
    <name type="common">Slender pitcher plant</name>
    <dbReference type="NCBI Taxonomy" id="150966"/>
    <lineage>
        <taxon>Eukaryota</taxon>
        <taxon>Viridiplantae</taxon>
        <taxon>Streptophyta</taxon>
        <taxon>Embryophyta</taxon>
        <taxon>Tracheophyta</taxon>
        <taxon>Spermatophyta</taxon>
        <taxon>Magnoliopsida</taxon>
        <taxon>eudicotyledons</taxon>
        <taxon>Gunneridae</taxon>
        <taxon>Pentapetalae</taxon>
        <taxon>Caryophyllales</taxon>
        <taxon>Nepenthaceae</taxon>
        <taxon>Nepenthes</taxon>
    </lineage>
</organism>
<keyword evidence="1" id="KW-1133">Transmembrane helix</keyword>
<gene>
    <name evidence="2" type="ORF">Nepgr_020411</name>
</gene>
<keyword evidence="3" id="KW-1185">Reference proteome</keyword>
<proteinExistence type="predicted"/>
<reference evidence="2" key="1">
    <citation type="submission" date="2023-05" db="EMBL/GenBank/DDBJ databases">
        <title>Nepenthes gracilis genome sequencing.</title>
        <authorList>
            <person name="Fukushima K."/>
        </authorList>
    </citation>
    <scope>NUCLEOTIDE SEQUENCE</scope>
    <source>
        <strain evidence="2">SING2019-196</strain>
    </source>
</reference>
<sequence length="109" mass="12287">MRHCYSVLFMEMVSRRRRAFVGLSLPSCCGSALRSWIEFLDLQYDVHSSSKVAAGMADLVVGVLLLLLLRGQWNDAEAVLFLQWPHYLCCRCCVDYVGAGYDAMAPFLC</sequence>
<comment type="caution">
    <text evidence="2">The sequence shown here is derived from an EMBL/GenBank/DDBJ whole genome shotgun (WGS) entry which is preliminary data.</text>
</comment>
<keyword evidence="1" id="KW-0472">Membrane</keyword>
<dbReference type="EMBL" id="BSYO01000019">
    <property type="protein sequence ID" value="GMH18570.1"/>
    <property type="molecule type" value="Genomic_DNA"/>
</dbReference>
<protein>
    <submittedName>
        <fullName evidence="2">Uncharacterized protein</fullName>
    </submittedName>
</protein>
<dbReference type="Proteomes" id="UP001279734">
    <property type="component" value="Unassembled WGS sequence"/>
</dbReference>
<dbReference type="AlphaFoldDB" id="A0AAD3XW91"/>
<keyword evidence="1" id="KW-0812">Transmembrane</keyword>
<name>A0AAD3XW91_NEPGR</name>
<evidence type="ECO:0000256" key="1">
    <source>
        <dbReference type="SAM" id="Phobius"/>
    </source>
</evidence>
<evidence type="ECO:0000313" key="2">
    <source>
        <dbReference type="EMBL" id="GMH18570.1"/>
    </source>
</evidence>